<dbReference type="SUPFAM" id="SSF52374">
    <property type="entry name" value="Nucleotidylyl transferase"/>
    <property type="match status" value="1"/>
</dbReference>
<sequence>MEKLKKGLVFGKFMPVHKGHLALIAFAKSRCEHLIVSMSFMPNDPINHTLRFAWLQKIFEGDNAITLVEKIDDFHDESLPLFEATKLWADFIRREFPDIEGFFCSEDYGEPLAFHLGLPCIWFDKAREQVPVSATKIRQNPFQYWDFIPLVVQPYFVKKICLFGPESVGKTVLSQKLAEYYKTVFVPEAAREILTSNDIDVGIITKIGERQTELVKEKMAIANKLLFCDTDLITTQIYAQHYLDFVPAVLKSLEQEVVYDLYFLLDIDVPWVNDPLRDLGHRRAEMYQVFKAELDARQISYVSINGNWEERMEKMIAEINRLTILKDE</sequence>
<feature type="domain" description="NadR/Ttd14 AAA" evidence="1">
    <location>
        <begin position="159"/>
        <end position="311"/>
    </location>
</feature>
<dbReference type="NCBIfam" id="TIGR00125">
    <property type="entry name" value="cyt_tran_rel"/>
    <property type="match status" value="1"/>
</dbReference>
<name>A0ABW5J3V3_9BACT</name>
<dbReference type="RefSeq" id="WP_340239880.1">
    <property type="nucleotide sequence ID" value="NZ_JBBEWC010000016.1"/>
</dbReference>
<protein>
    <submittedName>
        <fullName evidence="2">AAA family ATPase</fullName>
    </submittedName>
</protein>
<dbReference type="PANTHER" id="PTHR37512:SF1">
    <property type="entry name" value="NADR_TTD14 AAA DOMAIN-CONTAINING PROTEIN"/>
    <property type="match status" value="1"/>
</dbReference>
<gene>
    <name evidence="2" type="ORF">ACFSR2_07410</name>
</gene>
<dbReference type="Gene3D" id="3.40.50.620">
    <property type="entry name" value="HUPs"/>
    <property type="match status" value="1"/>
</dbReference>
<dbReference type="InterPro" id="IPR052735">
    <property type="entry name" value="NAD_biosynth-regulator"/>
</dbReference>
<proteinExistence type="predicted"/>
<dbReference type="Proteomes" id="UP001597510">
    <property type="component" value="Unassembled WGS sequence"/>
</dbReference>
<dbReference type="InterPro" id="IPR038727">
    <property type="entry name" value="NadR/Ttd14_AAA_dom"/>
</dbReference>
<organism evidence="2 3">
    <name type="scientific">Emticicia soli</name>
    <dbReference type="NCBI Taxonomy" id="2027878"/>
    <lineage>
        <taxon>Bacteria</taxon>
        <taxon>Pseudomonadati</taxon>
        <taxon>Bacteroidota</taxon>
        <taxon>Cytophagia</taxon>
        <taxon>Cytophagales</taxon>
        <taxon>Leadbetterellaceae</taxon>
        <taxon>Emticicia</taxon>
    </lineage>
</organism>
<reference evidence="3" key="1">
    <citation type="journal article" date="2019" name="Int. J. Syst. Evol. Microbiol.">
        <title>The Global Catalogue of Microorganisms (GCM) 10K type strain sequencing project: providing services to taxonomists for standard genome sequencing and annotation.</title>
        <authorList>
            <consortium name="The Broad Institute Genomics Platform"/>
            <consortium name="The Broad Institute Genome Sequencing Center for Infectious Disease"/>
            <person name="Wu L."/>
            <person name="Ma J."/>
        </authorList>
    </citation>
    <scope>NUCLEOTIDE SEQUENCE [LARGE SCALE GENOMIC DNA]</scope>
    <source>
        <strain evidence="3">KCTC 52344</strain>
    </source>
</reference>
<dbReference type="Gene3D" id="3.40.50.300">
    <property type="entry name" value="P-loop containing nucleotide triphosphate hydrolases"/>
    <property type="match status" value="1"/>
</dbReference>
<comment type="caution">
    <text evidence="2">The sequence shown here is derived from an EMBL/GenBank/DDBJ whole genome shotgun (WGS) entry which is preliminary data.</text>
</comment>
<evidence type="ECO:0000313" key="3">
    <source>
        <dbReference type="Proteomes" id="UP001597510"/>
    </source>
</evidence>
<dbReference type="InterPro" id="IPR014729">
    <property type="entry name" value="Rossmann-like_a/b/a_fold"/>
</dbReference>
<accession>A0ABW5J3V3</accession>
<dbReference type="PANTHER" id="PTHR37512">
    <property type="entry name" value="TRIFUNCTIONAL NAD BIOSYNTHESIS/REGULATOR PROTEIN NADR"/>
    <property type="match status" value="1"/>
</dbReference>
<dbReference type="InterPro" id="IPR027417">
    <property type="entry name" value="P-loop_NTPase"/>
</dbReference>
<dbReference type="SUPFAM" id="SSF52540">
    <property type="entry name" value="P-loop containing nucleoside triphosphate hydrolases"/>
    <property type="match status" value="1"/>
</dbReference>
<dbReference type="Pfam" id="PF13521">
    <property type="entry name" value="AAA_28"/>
    <property type="match status" value="1"/>
</dbReference>
<dbReference type="EMBL" id="JBHULC010000007">
    <property type="protein sequence ID" value="MFD2520702.1"/>
    <property type="molecule type" value="Genomic_DNA"/>
</dbReference>
<evidence type="ECO:0000259" key="1">
    <source>
        <dbReference type="Pfam" id="PF13521"/>
    </source>
</evidence>
<dbReference type="InterPro" id="IPR004821">
    <property type="entry name" value="Cyt_trans-like"/>
</dbReference>
<keyword evidence="3" id="KW-1185">Reference proteome</keyword>
<evidence type="ECO:0000313" key="2">
    <source>
        <dbReference type="EMBL" id="MFD2520702.1"/>
    </source>
</evidence>